<dbReference type="InterPro" id="IPR024654">
    <property type="entry name" value="Calcineurin-like_PHP_lpxH"/>
</dbReference>
<dbReference type="InterPro" id="IPR029052">
    <property type="entry name" value="Metallo-depent_PP-like"/>
</dbReference>
<evidence type="ECO:0000313" key="3">
    <source>
        <dbReference type="EMBL" id="RIH81985.1"/>
    </source>
</evidence>
<evidence type="ECO:0000256" key="1">
    <source>
        <dbReference type="ARBA" id="ARBA00008950"/>
    </source>
</evidence>
<keyword evidence="4" id="KW-1185">Reference proteome</keyword>
<sequence length="255" mass="27873">MRIGILSDIHANLPALAAALSWLSKQQLDHIIAVGDIVGYGPHPKPVIRMLQRFGVQCIGGGADMRVAFRMLSSAPRSRISDMTLRWTIEQLEEPELGFLKSLRYRYHTPLSKGQLIAFHGTPEDPEVKIDLELPAPDLLPLFERFDAACVVASGSHLPFQRRLGERLLIDPGSVGLSLGGVPGADVAVLVDTPQGVSVEFKKLPYDTEWVAQDMALLGFPPPLIEAVRQGTFNPSGNTVSNATIEWVPPVRTWG</sequence>
<dbReference type="Gene3D" id="3.60.21.10">
    <property type="match status" value="1"/>
</dbReference>
<dbReference type="InterPro" id="IPR050126">
    <property type="entry name" value="Ap4A_hydrolase"/>
</dbReference>
<dbReference type="PANTHER" id="PTHR42850:SF2">
    <property type="entry name" value="BLL5683 PROTEIN"/>
    <property type="match status" value="1"/>
</dbReference>
<dbReference type="PIRSF" id="PIRSF000883">
    <property type="entry name" value="Pesterase_MJ0912"/>
    <property type="match status" value="1"/>
</dbReference>
<dbReference type="InterPro" id="IPR011152">
    <property type="entry name" value="Pesterase_MJ0912"/>
</dbReference>
<dbReference type="GO" id="GO:0016791">
    <property type="term" value="F:phosphatase activity"/>
    <property type="evidence" value="ECO:0007669"/>
    <property type="project" value="TreeGrafter"/>
</dbReference>
<evidence type="ECO:0000259" key="2">
    <source>
        <dbReference type="Pfam" id="PF12850"/>
    </source>
</evidence>
<comment type="caution">
    <text evidence="3">The sequence shown here is derived from an EMBL/GenBank/DDBJ whole genome shotgun (WGS) entry which is preliminary data.</text>
</comment>
<feature type="domain" description="Calcineurin-like phosphoesterase" evidence="2">
    <location>
        <begin position="1"/>
        <end position="190"/>
    </location>
</feature>
<evidence type="ECO:0000313" key="4">
    <source>
        <dbReference type="Proteomes" id="UP000265341"/>
    </source>
</evidence>
<dbReference type="OrthoDB" id="9800565at2"/>
<dbReference type="RefSeq" id="WP_119280535.1">
    <property type="nucleotide sequence ID" value="NZ_QWLA01000124.1"/>
</dbReference>
<protein>
    <submittedName>
        <fullName evidence="3">Phosphodiesterase</fullName>
    </submittedName>
</protein>
<accession>A0A399ECC0</accession>
<reference evidence="3 4" key="1">
    <citation type="submission" date="2018-08" db="EMBL/GenBank/DDBJ databases">
        <title>Meiothermus roseus NBRC 110900 genome sequencing project.</title>
        <authorList>
            <person name="Da Costa M.S."/>
            <person name="Albuquerque L."/>
            <person name="Raposo P."/>
            <person name="Froufe H.J.C."/>
            <person name="Barroso C.S."/>
            <person name="Egas C."/>
        </authorList>
    </citation>
    <scope>NUCLEOTIDE SEQUENCE [LARGE SCALE GENOMIC DNA]</scope>
    <source>
        <strain evidence="3 4">NBRC 110900</strain>
    </source>
</reference>
<dbReference type="GO" id="GO:0005737">
    <property type="term" value="C:cytoplasm"/>
    <property type="evidence" value="ECO:0007669"/>
    <property type="project" value="TreeGrafter"/>
</dbReference>
<dbReference type="Proteomes" id="UP000265341">
    <property type="component" value="Unassembled WGS sequence"/>
</dbReference>
<organism evidence="3 4">
    <name type="scientific">Calidithermus roseus</name>
    <dbReference type="NCBI Taxonomy" id="1644118"/>
    <lineage>
        <taxon>Bacteria</taxon>
        <taxon>Thermotogati</taxon>
        <taxon>Deinococcota</taxon>
        <taxon>Deinococci</taxon>
        <taxon>Thermales</taxon>
        <taxon>Thermaceae</taxon>
        <taxon>Calidithermus</taxon>
    </lineage>
</organism>
<gene>
    <name evidence="3" type="ORF">Mrose_03492</name>
</gene>
<proteinExistence type="inferred from homology"/>
<dbReference type="PANTHER" id="PTHR42850">
    <property type="entry name" value="METALLOPHOSPHOESTERASE"/>
    <property type="match status" value="1"/>
</dbReference>
<name>A0A399ECC0_9DEIN</name>
<dbReference type="EMBL" id="QWLA01000124">
    <property type="protein sequence ID" value="RIH81985.1"/>
    <property type="molecule type" value="Genomic_DNA"/>
</dbReference>
<dbReference type="AlphaFoldDB" id="A0A399ECC0"/>
<dbReference type="Pfam" id="PF12850">
    <property type="entry name" value="Metallophos_2"/>
    <property type="match status" value="1"/>
</dbReference>
<comment type="similarity">
    <text evidence="1">Belongs to the metallophosphoesterase superfamily. YfcE family.</text>
</comment>
<dbReference type="SUPFAM" id="SSF56300">
    <property type="entry name" value="Metallo-dependent phosphatases"/>
    <property type="match status" value="1"/>
</dbReference>